<keyword evidence="6" id="KW-0029">Amino-acid transport</keyword>
<feature type="transmembrane region" description="Helical" evidence="10">
    <location>
        <begin position="240"/>
        <end position="261"/>
    </location>
</feature>
<feature type="transmembrane region" description="Helical" evidence="10">
    <location>
        <begin position="202"/>
        <end position="220"/>
    </location>
</feature>
<evidence type="ECO:0000256" key="6">
    <source>
        <dbReference type="ARBA" id="ARBA00022970"/>
    </source>
</evidence>
<feature type="transmembrane region" description="Helical" evidence="10">
    <location>
        <begin position="75"/>
        <end position="96"/>
    </location>
</feature>
<dbReference type="GO" id="GO:0005302">
    <property type="term" value="F:L-tyrosine transmembrane transporter activity"/>
    <property type="evidence" value="ECO:0007669"/>
    <property type="project" value="TreeGrafter"/>
</dbReference>
<feature type="transmembrane region" description="Helical" evidence="10">
    <location>
        <begin position="174"/>
        <end position="190"/>
    </location>
</feature>
<keyword evidence="13" id="KW-1185">Reference proteome</keyword>
<keyword evidence="7 10" id="KW-1133">Transmembrane helix</keyword>
<evidence type="ECO:0000256" key="4">
    <source>
        <dbReference type="ARBA" id="ARBA00022554"/>
    </source>
</evidence>
<dbReference type="OrthoDB" id="438545at2759"/>
<comment type="subcellular location">
    <subcellularLocation>
        <location evidence="1">Vacuole membrane</location>
        <topology evidence="1">Multi-pass membrane protein</topology>
    </subcellularLocation>
</comment>
<dbReference type="GO" id="GO:0005290">
    <property type="term" value="F:L-histidine transmembrane transporter activity"/>
    <property type="evidence" value="ECO:0007669"/>
    <property type="project" value="TreeGrafter"/>
</dbReference>
<feature type="domain" description="Amino acid transporter transmembrane" evidence="11">
    <location>
        <begin position="45"/>
        <end position="448"/>
    </location>
</feature>
<comment type="caution">
    <text evidence="12">The sequence shown here is derived from an EMBL/GenBank/DDBJ whole genome shotgun (WGS) entry which is preliminary data.</text>
</comment>
<dbReference type="PANTHER" id="PTHR22950:SF678">
    <property type="entry name" value="VACUOLAR AMINO ACID TRANSPORTER 5-RELATED"/>
    <property type="match status" value="1"/>
</dbReference>
<dbReference type="InterPro" id="IPR013057">
    <property type="entry name" value="AA_transpt_TM"/>
</dbReference>
<name>A0A9P6L733_9AGAM</name>
<keyword evidence="8 10" id="KW-0472">Membrane</keyword>
<evidence type="ECO:0000256" key="8">
    <source>
        <dbReference type="ARBA" id="ARBA00023136"/>
    </source>
</evidence>
<proteinExistence type="inferred from homology"/>
<evidence type="ECO:0000256" key="9">
    <source>
        <dbReference type="SAM" id="MobiDB-lite"/>
    </source>
</evidence>
<feature type="transmembrane region" description="Helical" evidence="10">
    <location>
        <begin position="273"/>
        <end position="298"/>
    </location>
</feature>
<evidence type="ECO:0000256" key="7">
    <source>
        <dbReference type="ARBA" id="ARBA00022989"/>
    </source>
</evidence>
<accession>A0A9P6L733</accession>
<evidence type="ECO:0000259" key="11">
    <source>
        <dbReference type="Pfam" id="PF01490"/>
    </source>
</evidence>
<evidence type="ECO:0000256" key="5">
    <source>
        <dbReference type="ARBA" id="ARBA00022692"/>
    </source>
</evidence>
<dbReference type="GO" id="GO:0000329">
    <property type="term" value="C:fungal-type vacuole membrane"/>
    <property type="evidence" value="ECO:0007669"/>
    <property type="project" value="TreeGrafter"/>
</dbReference>
<keyword evidence="3" id="KW-0813">Transport</keyword>
<evidence type="ECO:0000313" key="13">
    <source>
        <dbReference type="Proteomes" id="UP000736335"/>
    </source>
</evidence>
<dbReference type="GO" id="GO:0015194">
    <property type="term" value="F:L-serine transmembrane transporter activity"/>
    <property type="evidence" value="ECO:0007669"/>
    <property type="project" value="TreeGrafter"/>
</dbReference>
<feature type="transmembrane region" description="Helical" evidence="10">
    <location>
        <begin position="431"/>
        <end position="456"/>
    </location>
</feature>
<dbReference type="PANTHER" id="PTHR22950">
    <property type="entry name" value="AMINO ACID TRANSPORTER"/>
    <property type="match status" value="1"/>
</dbReference>
<feature type="region of interest" description="Disordered" evidence="9">
    <location>
        <begin position="1"/>
        <end position="34"/>
    </location>
</feature>
<dbReference type="AlphaFoldDB" id="A0A9P6L733"/>
<feature type="transmembrane region" description="Helical" evidence="10">
    <location>
        <begin position="45"/>
        <end position="69"/>
    </location>
</feature>
<dbReference type="GO" id="GO:0015189">
    <property type="term" value="F:L-lysine transmembrane transporter activity"/>
    <property type="evidence" value="ECO:0007669"/>
    <property type="project" value="TreeGrafter"/>
</dbReference>
<gene>
    <name evidence="12" type="ORF">BJ322DRAFT_831514</name>
</gene>
<feature type="transmembrane region" description="Helical" evidence="10">
    <location>
        <begin position="398"/>
        <end position="419"/>
    </location>
</feature>
<dbReference type="EMBL" id="WIUZ02000007">
    <property type="protein sequence ID" value="KAF9785458.1"/>
    <property type="molecule type" value="Genomic_DNA"/>
</dbReference>
<comment type="similarity">
    <text evidence="2">Belongs to the amino acid/polyamine transporter 2 family.</text>
</comment>
<dbReference type="Proteomes" id="UP000736335">
    <property type="component" value="Unassembled WGS sequence"/>
</dbReference>
<feature type="transmembrane region" description="Helical" evidence="10">
    <location>
        <begin position="117"/>
        <end position="143"/>
    </location>
</feature>
<reference evidence="12" key="2">
    <citation type="submission" date="2020-11" db="EMBL/GenBank/DDBJ databases">
        <authorList>
            <consortium name="DOE Joint Genome Institute"/>
            <person name="Kuo A."/>
            <person name="Miyauchi S."/>
            <person name="Kiss E."/>
            <person name="Drula E."/>
            <person name="Kohler A."/>
            <person name="Sanchez-Garcia M."/>
            <person name="Andreopoulos B."/>
            <person name="Barry K.W."/>
            <person name="Bonito G."/>
            <person name="Buee M."/>
            <person name="Carver A."/>
            <person name="Chen C."/>
            <person name="Cichocki N."/>
            <person name="Clum A."/>
            <person name="Culley D."/>
            <person name="Crous P.W."/>
            <person name="Fauchery L."/>
            <person name="Girlanda M."/>
            <person name="Hayes R."/>
            <person name="Keri Z."/>
            <person name="Labutti K."/>
            <person name="Lipzen A."/>
            <person name="Lombard V."/>
            <person name="Magnuson J."/>
            <person name="Maillard F."/>
            <person name="Morin E."/>
            <person name="Murat C."/>
            <person name="Nolan M."/>
            <person name="Ohm R."/>
            <person name="Pangilinan J."/>
            <person name="Pereira M."/>
            <person name="Perotto S."/>
            <person name="Peter M."/>
            <person name="Riley R."/>
            <person name="Sitrit Y."/>
            <person name="Stielow B."/>
            <person name="Szollosi G."/>
            <person name="Zifcakova L."/>
            <person name="Stursova M."/>
            <person name="Spatafora J.W."/>
            <person name="Tedersoo L."/>
            <person name="Vaario L.-M."/>
            <person name="Yamada A."/>
            <person name="Yan M."/>
            <person name="Wang P."/>
            <person name="Xu J."/>
            <person name="Bruns T."/>
            <person name="Baldrian P."/>
            <person name="Vilgalys R."/>
            <person name="Henrissat B."/>
            <person name="Grigoriev I.V."/>
            <person name="Hibbett D."/>
            <person name="Nagy L.G."/>
            <person name="Martin F.M."/>
        </authorList>
    </citation>
    <scope>NUCLEOTIDE SEQUENCE</scope>
    <source>
        <strain evidence="12">UH-Tt-Lm1</strain>
    </source>
</reference>
<dbReference type="GO" id="GO:0061459">
    <property type="term" value="F:L-arginine transmembrane transporter activity"/>
    <property type="evidence" value="ECO:0007669"/>
    <property type="project" value="TreeGrafter"/>
</dbReference>
<evidence type="ECO:0000256" key="1">
    <source>
        <dbReference type="ARBA" id="ARBA00004128"/>
    </source>
</evidence>
<evidence type="ECO:0000256" key="10">
    <source>
        <dbReference type="SAM" id="Phobius"/>
    </source>
</evidence>
<keyword evidence="5 10" id="KW-0812">Transmembrane</keyword>
<sequence length="465" mass="49971">MVQPYGATDYGGADVEARDDTANEDTSLLGSGSTGKKPIKLRGHATVISSIGNLTNTIIGSGMLTLPLALASAGIIPGVLTCIISGGTTAFGLYLLSRAAAKAPHRRASFFAVSELTYPEAAILLDAAIAIKCFGVSISYLIIIKDLMPSVVAAIYHEIASPGSRLPDWALSDRVWLGLIMLILAPLSFLRRLDSLRHASFIALLAIVYLVVVVVYGYFYPVKGTPEPGEIHLIHFTPTFLSTFPVQIFAFTCAQNLFPIYNELALNNQSRMNVIIGTSIGVSLGIYEIIGVFGYLTFGSKVGANIISSYPSNSIFIAVGRLAVAILVMLSYPMEVYPCRNCLDKIFSPSNQVSNSTPTDNVRGTGEMSTFKHASLTTGIVLGSFATSYFVYNLEMVLSIVGATGSTMVSFILPGMFFWKLTKGDLGTSKLLNRSALGLAVYGALVFIFCLGYNIYKLIYPMENQ</sequence>
<feature type="transmembrane region" description="Helical" evidence="10">
    <location>
        <begin position="310"/>
        <end position="330"/>
    </location>
</feature>
<protein>
    <submittedName>
        <fullName evidence="12">Transmembrane amino acid transporter protein-domain-containing protein</fullName>
    </submittedName>
</protein>
<evidence type="ECO:0000313" key="12">
    <source>
        <dbReference type="EMBL" id="KAF9785458.1"/>
    </source>
</evidence>
<organism evidence="12 13">
    <name type="scientific">Thelephora terrestris</name>
    <dbReference type="NCBI Taxonomy" id="56493"/>
    <lineage>
        <taxon>Eukaryota</taxon>
        <taxon>Fungi</taxon>
        <taxon>Dikarya</taxon>
        <taxon>Basidiomycota</taxon>
        <taxon>Agaricomycotina</taxon>
        <taxon>Agaricomycetes</taxon>
        <taxon>Thelephorales</taxon>
        <taxon>Thelephoraceae</taxon>
        <taxon>Thelephora</taxon>
    </lineage>
</organism>
<dbReference type="Pfam" id="PF01490">
    <property type="entry name" value="Aa_trans"/>
    <property type="match status" value="1"/>
</dbReference>
<evidence type="ECO:0000256" key="2">
    <source>
        <dbReference type="ARBA" id="ARBA00008066"/>
    </source>
</evidence>
<dbReference type="GO" id="GO:0005313">
    <property type="term" value="F:L-glutamate transmembrane transporter activity"/>
    <property type="evidence" value="ECO:0007669"/>
    <property type="project" value="TreeGrafter"/>
</dbReference>
<evidence type="ECO:0000256" key="3">
    <source>
        <dbReference type="ARBA" id="ARBA00022448"/>
    </source>
</evidence>
<reference evidence="12" key="1">
    <citation type="journal article" date="2020" name="Nat. Commun.">
        <title>Large-scale genome sequencing of mycorrhizal fungi provides insights into the early evolution of symbiotic traits.</title>
        <authorList>
            <person name="Miyauchi S."/>
            <person name="Kiss E."/>
            <person name="Kuo A."/>
            <person name="Drula E."/>
            <person name="Kohler A."/>
            <person name="Sanchez-Garcia M."/>
            <person name="Morin E."/>
            <person name="Andreopoulos B."/>
            <person name="Barry K.W."/>
            <person name="Bonito G."/>
            <person name="Buee M."/>
            <person name="Carver A."/>
            <person name="Chen C."/>
            <person name="Cichocki N."/>
            <person name="Clum A."/>
            <person name="Culley D."/>
            <person name="Crous P.W."/>
            <person name="Fauchery L."/>
            <person name="Girlanda M."/>
            <person name="Hayes R.D."/>
            <person name="Keri Z."/>
            <person name="LaButti K."/>
            <person name="Lipzen A."/>
            <person name="Lombard V."/>
            <person name="Magnuson J."/>
            <person name="Maillard F."/>
            <person name="Murat C."/>
            <person name="Nolan M."/>
            <person name="Ohm R.A."/>
            <person name="Pangilinan J."/>
            <person name="Pereira M.F."/>
            <person name="Perotto S."/>
            <person name="Peter M."/>
            <person name="Pfister S."/>
            <person name="Riley R."/>
            <person name="Sitrit Y."/>
            <person name="Stielow J.B."/>
            <person name="Szollosi G."/>
            <person name="Zifcakova L."/>
            <person name="Stursova M."/>
            <person name="Spatafora J.W."/>
            <person name="Tedersoo L."/>
            <person name="Vaario L.M."/>
            <person name="Yamada A."/>
            <person name="Yan M."/>
            <person name="Wang P."/>
            <person name="Xu J."/>
            <person name="Bruns T."/>
            <person name="Baldrian P."/>
            <person name="Vilgalys R."/>
            <person name="Dunand C."/>
            <person name="Henrissat B."/>
            <person name="Grigoriev I.V."/>
            <person name="Hibbett D."/>
            <person name="Nagy L.G."/>
            <person name="Martin F.M."/>
        </authorList>
    </citation>
    <scope>NUCLEOTIDE SEQUENCE</scope>
    <source>
        <strain evidence="12">UH-Tt-Lm1</strain>
    </source>
</reference>
<keyword evidence="4" id="KW-0926">Vacuole</keyword>